<proteinExistence type="inferred from homology"/>
<organism evidence="8 9">
    <name type="scientific">Artemisia annua</name>
    <name type="common">Sweet wormwood</name>
    <dbReference type="NCBI Taxonomy" id="35608"/>
    <lineage>
        <taxon>Eukaryota</taxon>
        <taxon>Viridiplantae</taxon>
        <taxon>Streptophyta</taxon>
        <taxon>Embryophyta</taxon>
        <taxon>Tracheophyta</taxon>
        <taxon>Spermatophyta</taxon>
        <taxon>Magnoliopsida</taxon>
        <taxon>eudicotyledons</taxon>
        <taxon>Gunneridae</taxon>
        <taxon>Pentapetalae</taxon>
        <taxon>asterids</taxon>
        <taxon>campanulids</taxon>
        <taxon>Asterales</taxon>
        <taxon>Asteraceae</taxon>
        <taxon>Asteroideae</taxon>
        <taxon>Anthemideae</taxon>
        <taxon>Artemisiinae</taxon>
        <taxon>Artemisia</taxon>
    </lineage>
</organism>
<dbReference type="Proteomes" id="UP000245207">
    <property type="component" value="Unassembled WGS sequence"/>
</dbReference>
<dbReference type="Gene3D" id="3.40.50.1110">
    <property type="entry name" value="SGNH hydrolase"/>
    <property type="match status" value="1"/>
</dbReference>
<dbReference type="AlphaFoldDB" id="A0A2U1NZX4"/>
<accession>A0A2U1NZX4</accession>
<comment type="subcellular location">
    <subcellularLocation>
        <location evidence="1">Secreted</location>
    </subcellularLocation>
</comment>
<sequence>MPNNDFFYARFTFINLTNIQETQGGEVLPNVPCCQVRPSDGQCTPNSIPCPVRALSLWYDGFHPTEIVNKIFATRSYSALSSMDASPYDISHLARL</sequence>
<dbReference type="OrthoDB" id="1138460at2759"/>
<dbReference type="InterPro" id="IPR036514">
    <property type="entry name" value="SGNH_hydro_sf"/>
</dbReference>
<dbReference type="EMBL" id="PKPP01001904">
    <property type="protein sequence ID" value="PWA79059.1"/>
    <property type="molecule type" value="Genomic_DNA"/>
</dbReference>
<evidence type="ECO:0000313" key="9">
    <source>
        <dbReference type="Proteomes" id="UP000245207"/>
    </source>
</evidence>
<evidence type="ECO:0000256" key="3">
    <source>
        <dbReference type="ARBA" id="ARBA00022525"/>
    </source>
</evidence>
<keyword evidence="3" id="KW-0964">Secreted</keyword>
<evidence type="ECO:0000256" key="5">
    <source>
        <dbReference type="ARBA" id="ARBA00022801"/>
    </source>
</evidence>
<dbReference type="PANTHER" id="PTHR45650:SF9">
    <property type="entry name" value="SGNH HYDROLASE-TYPE ESTERASE DOMAIN-CONTAINING PROTEIN"/>
    <property type="match status" value="1"/>
</dbReference>
<dbReference type="GO" id="GO:0016787">
    <property type="term" value="F:hydrolase activity"/>
    <property type="evidence" value="ECO:0007669"/>
    <property type="project" value="UniProtKB-KW"/>
</dbReference>
<keyword evidence="4" id="KW-0732">Signal</keyword>
<evidence type="ECO:0000256" key="1">
    <source>
        <dbReference type="ARBA" id="ARBA00004613"/>
    </source>
</evidence>
<comment type="caution">
    <text evidence="8">The sequence shown here is derived from an EMBL/GenBank/DDBJ whole genome shotgun (WGS) entry which is preliminary data.</text>
</comment>
<keyword evidence="7" id="KW-0443">Lipid metabolism</keyword>
<evidence type="ECO:0000313" key="8">
    <source>
        <dbReference type="EMBL" id="PWA79059.1"/>
    </source>
</evidence>
<protein>
    <submittedName>
        <fullName evidence="8">SGNH hydrolase-type esterase domain-containing protein</fullName>
    </submittedName>
</protein>
<dbReference type="GO" id="GO:0016042">
    <property type="term" value="P:lipid catabolic process"/>
    <property type="evidence" value="ECO:0007669"/>
    <property type="project" value="UniProtKB-KW"/>
</dbReference>
<dbReference type="STRING" id="35608.A0A2U1NZX4"/>
<evidence type="ECO:0000256" key="4">
    <source>
        <dbReference type="ARBA" id="ARBA00022729"/>
    </source>
</evidence>
<dbReference type="PANTHER" id="PTHR45650">
    <property type="entry name" value="GDSL-LIKE LIPASE/ACYLHYDROLASE-RELATED"/>
    <property type="match status" value="1"/>
</dbReference>
<evidence type="ECO:0000256" key="6">
    <source>
        <dbReference type="ARBA" id="ARBA00022963"/>
    </source>
</evidence>
<name>A0A2U1NZX4_ARTAN</name>
<gene>
    <name evidence="8" type="ORF">CTI12_AA105180</name>
</gene>
<evidence type="ECO:0000256" key="7">
    <source>
        <dbReference type="ARBA" id="ARBA00023098"/>
    </source>
</evidence>
<comment type="similarity">
    <text evidence="2">Belongs to the 'GDSL' lipolytic enzyme family.</text>
</comment>
<keyword evidence="6" id="KW-0442">Lipid degradation</keyword>
<dbReference type="InterPro" id="IPR051238">
    <property type="entry name" value="GDSL_esterase/lipase"/>
</dbReference>
<evidence type="ECO:0000256" key="2">
    <source>
        <dbReference type="ARBA" id="ARBA00008668"/>
    </source>
</evidence>
<reference evidence="8 9" key="1">
    <citation type="journal article" date="2018" name="Mol. Plant">
        <title>The genome of Artemisia annua provides insight into the evolution of Asteraceae family and artemisinin biosynthesis.</title>
        <authorList>
            <person name="Shen Q."/>
            <person name="Zhang L."/>
            <person name="Liao Z."/>
            <person name="Wang S."/>
            <person name="Yan T."/>
            <person name="Shi P."/>
            <person name="Liu M."/>
            <person name="Fu X."/>
            <person name="Pan Q."/>
            <person name="Wang Y."/>
            <person name="Lv Z."/>
            <person name="Lu X."/>
            <person name="Zhang F."/>
            <person name="Jiang W."/>
            <person name="Ma Y."/>
            <person name="Chen M."/>
            <person name="Hao X."/>
            <person name="Li L."/>
            <person name="Tang Y."/>
            <person name="Lv G."/>
            <person name="Zhou Y."/>
            <person name="Sun X."/>
            <person name="Brodelius P.E."/>
            <person name="Rose J.K.C."/>
            <person name="Tang K."/>
        </authorList>
    </citation>
    <scope>NUCLEOTIDE SEQUENCE [LARGE SCALE GENOMIC DNA]</scope>
    <source>
        <strain evidence="9">cv. Huhao1</strain>
        <tissue evidence="8">Leaf</tissue>
    </source>
</reference>
<dbReference type="GO" id="GO:0005576">
    <property type="term" value="C:extracellular region"/>
    <property type="evidence" value="ECO:0007669"/>
    <property type="project" value="UniProtKB-SubCell"/>
</dbReference>
<keyword evidence="9" id="KW-1185">Reference proteome</keyword>
<keyword evidence="5 8" id="KW-0378">Hydrolase</keyword>